<protein>
    <submittedName>
        <fullName evidence="2">Uncharacterized protein</fullName>
    </submittedName>
</protein>
<dbReference type="EMBL" id="JBJQOH010000006">
    <property type="protein sequence ID" value="KAL3684744.1"/>
    <property type="molecule type" value="Genomic_DNA"/>
</dbReference>
<dbReference type="AlphaFoldDB" id="A0ABD3H3M8"/>
<organism evidence="2 3">
    <name type="scientific">Riccia sorocarpa</name>
    <dbReference type="NCBI Taxonomy" id="122646"/>
    <lineage>
        <taxon>Eukaryota</taxon>
        <taxon>Viridiplantae</taxon>
        <taxon>Streptophyta</taxon>
        <taxon>Embryophyta</taxon>
        <taxon>Marchantiophyta</taxon>
        <taxon>Marchantiopsida</taxon>
        <taxon>Marchantiidae</taxon>
        <taxon>Marchantiales</taxon>
        <taxon>Ricciaceae</taxon>
        <taxon>Riccia</taxon>
    </lineage>
</organism>
<name>A0ABD3H3M8_9MARC</name>
<sequence length="189" mass="21868">MTRPPRPKYPSDSRNYHEIRKPGHAHTVRLPEELLEKYMVLKNALGPKKSHADVIRFLWEAAEPAISSILQGKRDRVVLNWTEDVPNSSVPIQQDPDGGMDDEAMSNPDDSQGSDMDIDLDFLIRKKRSPKFPAVLILRPNLSWKHLFLPILMQHTHFGRGGRTLGALRRLQVRLEPKWLPRHFTCYKH</sequence>
<evidence type="ECO:0000256" key="1">
    <source>
        <dbReference type="SAM" id="MobiDB-lite"/>
    </source>
</evidence>
<feature type="region of interest" description="Disordered" evidence="1">
    <location>
        <begin position="88"/>
        <end position="113"/>
    </location>
</feature>
<evidence type="ECO:0000313" key="2">
    <source>
        <dbReference type="EMBL" id="KAL3684744.1"/>
    </source>
</evidence>
<gene>
    <name evidence="2" type="ORF">R1sor_002766</name>
</gene>
<proteinExistence type="predicted"/>
<reference evidence="2 3" key="1">
    <citation type="submission" date="2024-09" db="EMBL/GenBank/DDBJ databases">
        <title>Chromosome-scale assembly of Riccia sorocarpa.</title>
        <authorList>
            <person name="Paukszto L."/>
        </authorList>
    </citation>
    <scope>NUCLEOTIDE SEQUENCE [LARGE SCALE GENOMIC DNA]</scope>
    <source>
        <strain evidence="2">LP-2024</strain>
        <tissue evidence="2">Aerial parts of the thallus</tissue>
    </source>
</reference>
<comment type="caution">
    <text evidence="2">The sequence shown here is derived from an EMBL/GenBank/DDBJ whole genome shotgun (WGS) entry which is preliminary data.</text>
</comment>
<accession>A0ABD3H3M8</accession>
<dbReference type="Proteomes" id="UP001633002">
    <property type="component" value="Unassembled WGS sequence"/>
</dbReference>
<feature type="compositionally biased region" description="Basic and acidic residues" evidence="1">
    <location>
        <begin position="9"/>
        <end position="21"/>
    </location>
</feature>
<evidence type="ECO:0000313" key="3">
    <source>
        <dbReference type="Proteomes" id="UP001633002"/>
    </source>
</evidence>
<feature type="region of interest" description="Disordered" evidence="1">
    <location>
        <begin position="1"/>
        <end position="24"/>
    </location>
</feature>
<keyword evidence="3" id="KW-1185">Reference proteome</keyword>